<name>A0A261S0Y2_9BORD</name>
<evidence type="ECO:0000259" key="1">
    <source>
        <dbReference type="Pfam" id="PF07287"/>
    </source>
</evidence>
<dbReference type="PANTHER" id="PTHR47472:SF1">
    <property type="entry name" value="DUF1446-DOMAIN-CONTAINING PROTEIN"/>
    <property type="match status" value="1"/>
</dbReference>
<evidence type="ECO:0000313" key="3">
    <source>
        <dbReference type="Proteomes" id="UP000216020"/>
    </source>
</evidence>
<dbReference type="Proteomes" id="UP000216020">
    <property type="component" value="Unassembled WGS sequence"/>
</dbReference>
<dbReference type="AlphaFoldDB" id="A0A261S0Y2"/>
<dbReference type="RefSeq" id="WP_094855091.1">
    <property type="nucleotide sequence ID" value="NZ_NEVM01000005.1"/>
</dbReference>
<dbReference type="InterPro" id="IPR010839">
    <property type="entry name" value="AtuA_N"/>
</dbReference>
<keyword evidence="3" id="KW-1185">Reference proteome</keyword>
<evidence type="ECO:0000313" key="2">
    <source>
        <dbReference type="EMBL" id="OZI30667.1"/>
    </source>
</evidence>
<sequence length="452" mass="48808">MDSSKKRVRVGTGAGMADDRIGPALQLLEACDLDYLVCECLAERTIARETLSRRHDGTAGYNPMLRERMQAFLPLCHQKGVRLVSNMGAANPEGAAKAALEIGRTLGWSELRCAAVVGDDVIEKVSAHSELMLMDRKMPLESILPKLASANAYLGADVVRDALRTGAHVVMTGRVADPSLFLGVALHHHRWDYDDLPRLAAGTIMGHLLECSAQLTGGYFADPGKKEVPRLAELPYPFADLYSDGELYVCKPERSGGRLDRMTCTEQALYEIHDPDAYITPDCVLSLQGLHFDEESADRVAVRGIHAGARTDSYKVVVGYFDGWIGSGEVSYAGVNAVARAHLAAQTVKERFRLDGGVASELQVDLIGISSLHGEFPAASASPPYEVRLRVAARCPDKKSANLLGDHVRQLNMQGPYGAGGPVNLGAKEIIAVDAVMIPRDWVKPQIIAVGA</sequence>
<protein>
    <recommendedName>
        <fullName evidence="1">Acyclic terpene utilisation N-terminal domain-containing protein</fullName>
    </recommendedName>
</protein>
<dbReference type="Pfam" id="PF07287">
    <property type="entry name" value="AtuA"/>
    <property type="match status" value="1"/>
</dbReference>
<reference evidence="3" key="1">
    <citation type="submission" date="2017-05" db="EMBL/GenBank/DDBJ databases">
        <title>Complete and WGS of Bordetella genogroups.</title>
        <authorList>
            <person name="Spilker T."/>
            <person name="Lipuma J."/>
        </authorList>
    </citation>
    <scope>NUCLEOTIDE SEQUENCE [LARGE SCALE GENOMIC DNA]</scope>
    <source>
        <strain evidence="3">AU16122</strain>
    </source>
</reference>
<feature type="domain" description="Acyclic terpene utilisation N-terminal" evidence="1">
    <location>
        <begin position="8"/>
        <end position="447"/>
    </location>
</feature>
<dbReference type="EMBL" id="NEVM01000005">
    <property type="protein sequence ID" value="OZI30667.1"/>
    <property type="molecule type" value="Genomic_DNA"/>
</dbReference>
<comment type="caution">
    <text evidence="2">The sequence shown here is derived from an EMBL/GenBank/DDBJ whole genome shotgun (WGS) entry which is preliminary data.</text>
</comment>
<dbReference type="PANTHER" id="PTHR47472">
    <property type="entry name" value="PROPIONYL-COA CARBOXYLASE"/>
    <property type="match status" value="1"/>
</dbReference>
<dbReference type="OrthoDB" id="9763456at2"/>
<accession>A0A261S0Y2</accession>
<gene>
    <name evidence="2" type="ORF">CAL29_21980</name>
</gene>
<organism evidence="2 3">
    <name type="scientific">Bordetella genomosp. 10</name>
    <dbReference type="NCBI Taxonomy" id="1416804"/>
    <lineage>
        <taxon>Bacteria</taxon>
        <taxon>Pseudomonadati</taxon>
        <taxon>Pseudomonadota</taxon>
        <taxon>Betaproteobacteria</taxon>
        <taxon>Burkholderiales</taxon>
        <taxon>Alcaligenaceae</taxon>
        <taxon>Bordetella</taxon>
    </lineage>
</organism>
<proteinExistence type="predicted"/>